<dbReference type="Proteomes" id="UP000198607">
    <property type="component" value="Unassembled WGS sequence"/>
</dbReference>
<evidence type="ECO:0000313" key="3">
    <source>
        <dbReference type="Proteomes" id="UP000198607"/>
    </source>
</evidence>
<proteinExistence type="predicted"/>
<dbReference type="SUPFAM" id="SSF160059">
    <property type="entry name" value="PriA/YqbF domain"/>
    <property type="match status" value="1"/>
</dbReference>
<dbReference type="EMBL" id="FNCY01000021">
    <property type="protein sequence ID" value="SDI53705.1"/>
    <property type="molecule type" value="Genomic_DNA"/>
</dbReference>
<feature type="compositionally biased region" description="Low complexity" evidence="1">
    <location>
        <begin position="40"/>
        <end position="50"/>
    </location>
</feature>
<keyword evidence="3" id="KW-1185">Reference proteome</keyword>
<evidence type="ECO:0000313" key="2">
    <source>
        <dbReference type="EMBL" id="SDI53705.1"/>
    </source>
</evidence>
<dbReference type="STRING" id="83767.SAMN05660652_03607"/>
<dbReference type="RefSeq" id="WP_143009921.1">
    <property type="nucleotide sequence ID" value="NZ_FNCY01000021.1"/>
</dbReference>
<organism evidence="2 3">
    <name type="scientific">Propionivibrio dicarboxylicus</name>
    <dbReference type="NCBI Taxonomy" id="83767"/>
    <lineage>
        <taxon>Bacteria</taxon>
        <taxon>Pseudomonadati</taxon>
        <taxon>Pseudomonadota</taxon>
        <taxon>Betaproteobacteria</taxon>
        <taxon>Rhodocyclales</taxon>
        <taxon>Rhodocyclaceae</taxon>
        <taxon>Propionivibrio</taxon>
    </lineage>
</organism>
<dbReference type="AlphaFoldDB" id="A0A1G8LDJ1"/>
<feature type="region of interest" description="Disordered" evidence="1">
    <location>
        <begin position="1"/>
        <end position="90"/>
    </location>
</feature>
<dbReference type="Gene3D" id="3.40.5.80">
    <property type="match status" value="1"/>
</dbReference>
<feature type="compositionally biased region" description="Polar residues" evidence="1">
    <location>
        <begin position="51"/>
        <end position="64"/>
    </location>
</feature>
<dbReference type="OrthoDB" id="9157490at2"/>
<gene>
    <name evidence="2" type="ORF">SAMN05660652_03607</name>
</gene>
<feature type="compositionally biased region" description="Low complexity" evidence="1">
    <location>
        <begin position="10"/>
        <end position="29"/>
    </location>
</feature>
<accession>A0A1G8LDJ1</accession>
<reference evidence="2 3" key="1">
    <citation type="submission" date="2016-10" db="EMBL/GenBank/DDBJ databases">
        <authorList>
            <person name="de Groot N.N."/>
        </authorList>
    </citation>
    <scope>NUCLEOTIDE SEQUENCE [LARGE SCALE GENOMIC DNA]</scope>
    <source>
        <strain evidence="2 3">DSM 5885</strain>
    </source>
</reference>
<name>A0A1G8LDJ1_9RHOO</name>
<evidence type="ECO:0000256" key="1">
    <source>
        <dbReference type="SAM" id="MobiDB-lite"/>
    </source>
</evidence>
<sequence length="158" mass="16033">MASKKPQTRKAATPATSPAAAPKTDSASPENKNNPPPASPGNNGALNGSGVDSSTSETANQSLGNGEPPKTDKTEISPAGGTSGANEKDEPVVIVAGFKADSFTGFKVVSAVEGFRRAGRAWTKAETVVKANELSTDQITALLAEPMLQVVGITEDPA</sequence>
<protein>
    <submittedName>
        <fullName evidence="2">Uncharacterized protein</fullName>
    </submittedName>
</protein>